<keyword evidence="5" id="KW-1185">Reference proteome</keyword>
<feature type="chain" id="PRO_5040109149" evidence="3">
    <location>
        <begin position="25"/>
        <end position="342"/>
    </location>
</feature>
<gene>
    <name evidence="4" type="ORF">NHX12_007915</name>
</gene>
<keyword evidence="3" id="KW-0732">Signal</keyword>
<feature type="compositionally biased region" description="Acidic residues" evidence="1">
    <location>
        <begin position="330"/>
        <end position="342"/>
    </location>
</feature>
<feature type="transmembrane region" description="Helical" evidence="2">
    <location>
        <begin position="252"/>
        <end position="271"/>
    </location>
</feature>
<feature type="region of interest" description="Disordered" evidence="1">
    <location>
        <begin position="310"/>
        <end position="342"/>
    </location>
</feature>
<protein>
    <submittedName>
        <fullName evidence="4">Uncharacterized protein</fullName>
    </submittedName>
</protein>
<keyword evidence="2" id="KW-1133">Transmembrane helix</keyword>
<dbReference type="AlphaFoldDB" id="A0A9Q0DKC4"/>
<sequence>MSLALVATSLVALLSISLVRGSLGSGCDNGKLLLERDLHGDAAWACPAPPGSESTQSSPAVDTVYDSEPARQVCMREPISYNRPIPNSGPYRPVAAESGEYLYCPPQRWLSNLHRGATRVALVSWGRTLELSGALSSRVCDWLESVAGAGTATGTNRDDVVGGNMKYSLLLIRPAWQHAQTQNSAEPKAPTDPQGGRAKNRVDVKQRQLSHEHTHNGETPALPPHPDPPDPGEGAAPTPAPGKARTPRTDEAMWAAGALGFLLALLALSVLHTRLYRQWRTTPSMYWHDPRRDYDSVADVIRRRLRIAERRHKRRSSQPRRQECALLPSSEEEESEDLDGDQ</sequence>
<feature type="compositionally biased region" description="Pro residues" evidence="1">
    <location>
        <begin position="221"/>
        <end position="231"/>
    </location>
</feature>
<dbReference type="Proteomes" id="UP001148018">
    <property type="component" value="Unassembled WGS sequence"/>
</dbReference>
<proteinExistence type="predicted"/>
<evidence type="ECO:0000313" key="5">
    <source>
        <dbReference type="Proteomes" id="UP001148018"/>
    </source>
</evidence>
<accession>A0A9Q0DKC4</accession>
<dbReference type="PANTHER" id="PTHR34179">
    <property type="entry name" value="TUMOR PROTEIN P53-INDUCIBLE PROTEIN 13"/>
    <property type="match status" value="1"/>
</dbReference>
<feature type="compositionally biased region" description="Basic and acidic residues" evidence="1">
    <location>
        <begin position="200"/>
        <end position="216"/>
    </location>
</feature>
<dbReference type="PANTHER" id="PTHR34179:SF1">
    <property type="entry name" value="TUMOR PROTEIN P53-INDUCIBLE PROTEIN 13"/>
    <property type="match status" value="1"/>
</dbReference>
<keyword evidence="2" id="KW-0472">Membrane</keyword>
<dbReference type="GO" id="GO:0005737">
    <property type="term" value="C:cytoplasm"/>
    <property type="evidence" value="ECO:0007669"/>
    <property type="project" value="TreeGrafter"/>
</dbReference>
<dbReference type="InterPro" id="IPR021454">
    <property type="entry name" value="DUF3105"/>
</dbReference>
<evidence type="ECO:0000256" key="3">
    <source>
        <dbReference type="SAM" id="SignalP"/>
    </source>
</evidence>
<name>A0A9Q0DKC4_9TELE</name>
<organism evidence="4 5">
    <name type="scientific">Muraenolepis orangiensis</name>
    <name type="common">Patagonian moray cod</name>
    <dbReference type="NCBI Taxonomy" id="630683"/>
    <lineage>
        <taxon>Eukaryota</taxon>
        <taxon>Metazoa</taxon>
        <taxon>Chordata</taxon>
        <taxon>Craniata</taxon>
        <taxon>Vertebrata</taxon>
        <taxon>Euteleostomi</taxon>
        <taxon>Actinopterygii</taxon>
        <taxon>Neopterygii</taxon>
        <taxon>Teleostei</taxon>
        <taxon>Neoteleostei</taxon>
        <taxon>Acanthomorphata</taxon>
        <taxon>Zeiogadaria</taxon>
        <taxon>Gadariae</taxon>
        <taxon>Gadiformes</taxon>
        <taxon>Muraenolepidoidei</taxon>
        <taxon>Muraenolepididae</taxon>
        <taxon>Muraenolepis</taxon>
    </lineage>
</organism>
<dbReference type="OrthoDB" id="5960270at2759"/>
<feature type="compositionally biased region" description="Low complexity" evidence="1">
    <location>
        <begin position="232"/>
        <end position="244"/>
    </location>
</feature>
<evidence type="ECO:0000313" key="4">
    <source>
        <dbReference type="EMBL" id="KAJ3589958.1"/>
    </source>
</evidence>
<feature type="region of interest" description="Disordered" evidence="1">
    <location>
        <begin position="178"/>
        <end position="248"/>
    </location>
</feature>
<keyword evidence="2" id="KW-0812">Transmembrane</keyword>
<evidence type="ECO:0000256" key="2">
    <source>
        <dbReference type="SAM" id="Phobius"/>
    </source>
</evidence>
<reference evidence="4" key="1">
    <citation type="submission" date="2022-07" db="EMBL/GenBank/DDBJ databases">
        <title>Chromosome-level genome of Muraenolepis orangiensis.</title>
        <authorList>
            <person name="Kim J."/>
        </authorList>
    </citation>
    <scope>NUCLEOTIDE SEQUENCE</scope>
    <source>
        <strain evidence="4">KU_S4_2022</strain>
        <tissue evidence="4">Muscle</tissue>
    </source>
</reference>
<dbReference type="Pfam" id="PF11303">
    <property type="entry name" value="DUF3105"/>
    <property type="match status" value="1"/>
</dbReference>
<evidence type="ECO:0000256" key="1">
    <source>
        <dbReference type="SAM" id="MobiDB-lite"/>
    </source>
</evidence>
<feature type="signal peptide" evidence="3">
    <location>
        <begin position="1"/>
        <end position="24"/>
    </location>
</feature>
<comment type="caution">
    <text evidence="4">The sequence shown here is derived from an EMBL/GenBank/DDBJ whole genome shotgun (WGS) entry which is preliminary data.</text>
</comment>
<dbReference type="EMBL" id="JANIIK010000114">
    <property type="protein sequence ID" value="KAJ3589958.1"/>
    <property type="molecule type" value="Genomic_DNA"/>
</dbReference>